<evidence type="ECO:0000313" key="2">
    <source>
        <dbReference type="Proteomes" id="UP001497482"/>
    </source>
</evidence>
<sequence length="74" mass="8405">MLSLQKSTGSVMAVCFRDGPETEYKTLIEYFSAYSHSLASRLFKEVQKERDSSGTLQGERVQTITTVFQMFKKG</sequence>
<dbReference type="EMBL" id="OZ035829">
    <property type="protein sequence ID" value="CAL1610338.1"/>
    <property type="molecule type" value="Genomic_DNA"/>
</dbReference>
<accession>A0AAV2MAG1</accession>
<organism evidence="1 2">
    <name type="scientific">Knipowitschia caucasica</name>
    <name type="common">Caucasian dwarf goby</name>
    <name type="synonym">Pomatoschistus caucasicus</name>
    <dbReference type="NCBI Taxonomy" id="637954"/>
    <lineage>
        <taxon>Eukaryota</taxon>
        <taxon>Metazoa</taxon>
        <taxon>Chordata</taxon>
        <taxon>Craniata</taxon>
        <taxon>Vertebrata</taxon>
        <taxon>Euteleostomi</taxon>
        <taxon>Actinopterygii</taxon>
        <taxon>Neopterygii</taxon>
        <taxon>Teleostei</taxon>
        <taxon>Neoteleostei</taxon>
        <taxon>Acanthomorphata</taxon>
        <taxon>Gobiaria</taxon>
        <taxon>Gobiiformes</taxon>
        <taxon>Gobioidei</taxon>
        <taxon>Gobiidae</taxon>
        <taxon>Gobiinae</taxon>
        <taxon>Knipowitschia</taxon>
    </lineage>
</organism>
<reference evidence="1 2" key="1">
    <citation type="submission" date="2024-04" db="EMBL/GenBank/DDBJ databases">
        <authorList>
            <person name="Waldvogel A.-M."/>
            <person name="Schoenle A."/>
        </authorList>
    </citation>
    <scope>NUCLEOTIDE SEQUENCE [LARGE SCALE GENOMIC DNA]</scope>
</reference>
<dbReference type="Proteomes" id="UP001497482">
    <property type="component" value="Chromosome 7"/>
</dbReference>
<keyword evidence="2" id="KW-1185">Reference proteome</keyword>
<proteinExistence type="predicted"/>
<dbReference type="AlphaFoldDB" id="A0AAV2MAG1"/>
<name>A0AAV2MAG1_KNICA</name>
<gene>
    <name evidence="1" type="ORF">KC01_LOCUS36978</name>
</gene>
<protein>
    <submittedName>
        <fullName evidence="1">Uncharacterized protein</fullName>
    </submittedName>
</protein>
<evidence type="ECO:0000313" key="1">
    <source>
        <dbReference type="EMBL" id="CAL1610338.1"/>
    </source>
</evidence>